<reference evidence="10 11" key="1">
    <citation type="submission" date="2019-09" db="EMBL/GenBank/DDBJ databases">
        <title>Hydrogenophaga aromatica sp. nov., isolated from a para-xylene-degrading enrichment culture.</title>
        <authorList>
            <person name="Tancsics A."/>
            <person name="Banerjee S."/>
        </authorList>
    </citation>
    <scope>NUCLEOTIDE SEQUENCE [LARGE SCALE GENOMIC DNA]</scope>
    <source>
        <strain evidence="10 11">D2P1</strain>
    </source>
</reference>
<comment type="subcellular location">
    <subcellularLocation>
        <location evidence="1">Cell membrane</location>
        <topology evidence="1">Multi-pass membrane protein</topology>
    </subcellularLocation>
</comment>
<feature type="compositionally biased region" description="Polar residues" evidence="7">
    <location>
        <begin position="1"/>
        <end position="19"/>
    </location>
</feature>
<keyword evidence="2" id="KW-0813">Transport</keyword>
<evidence type="ECO:0000256" key="8">
    <source>
        <dbReference type="SAM" id="Phobius"/>
    </source>
</evidence>
<feature type="transmembrane region" description="Helical" evidence="8">
    <location>
        <begin position="427"/>
        <end position="451"/>
    </location>
</feature>
<evidence type="ECO:0000256" key="2">
    <source>
        <dbReference type="ARBA" id="ARBA00022448"/>
    </source>
</evidence>
<evidence type="ECO:0000256" key="3">
    <source>
        <dbReference type="ARBA" id="ARBA00022475"/>
    </source>
</evidence>
<evidence type="ECO:0000313" key="11">
    <source>
        <dbReference type="Proteomes" id="UP000545507"/>
    </source>
</evidence>
<keyword evidence="4 8" id="KW-0812">Transmembrane</keyword>
<gene>
    <name evidence="10" type="ORF">F3K02_19240</name>
</gene>
<dbReference type="InterPro" id="IPR036259">
    <property type="entry name" value="MFS_trans_sf"/>
</dbReference>
<proteinExistence type="predicted"/>
<feature type="transmembrane region" description="Helical" evidence="8">
    <location>
        <begin position="176"/>
        <end position="193"/>
    </location>
</feature>
<evidence type="ECO:0000256" key="4">
    <source>
        <dbReference type="ARBA" id="ARBA00022692"/>
    </source>
</evidence>
<dbReference type="SUPFAM" id="SSF103473">
    <property type="entry name" value="MFS general substrate transporter"/>
    <property type="match status" value="1"/>
</dbReference>
<dbReference type="PANTHER" id="PTHR43266:SF2">
    <property type="entry name" value="MAJOR FACILITATOR SUPERFAMILY (MFS) PROFILE DOMAIN-CONTAINING PROTEIN"/>
    <property type="match status" value="1"/>
</dbReference>
<evidence type="ECO:0000256" key="6">
    <source>
        <dbReference type="ARBA" id="ARBA00023136"/>
    </source>
</evidence>
<name>A0A7Y8KY57_9BURK</name>
<dbReference type="InterPro" id="IPR011701">
    <property type="entry name" value="MFS"/>
</dbReference>
<protein>
    <submittedName>
        <fullName evidence="10">MFS transporter</fullName>
    </submittedName>
</protein>
<evidence type="ECO:0000256" key="5">
    <source>
        <dbReference type="ARBA" id="ARBA00022989"/>
    </source>
</evidence>
<keyword evidence="11" id="KW-1185">Reference proteome</keyword>
<feature type="domain" description="Phospholipid/glycerol acyltransferase" evidence="9">
    <location>
        <begin position="479"/>
        <end position="600"/>
    </location>
</feature>
<keyword evidence="5 8" id="KW-1133">Transmembrane helix</keyword>
<dbReference type="SMART" id="SM00563">
    <property type="entry name" value="PlsC"/>
    <property type="match status" value="1"/>
</dbReference>
<feature type="transmembrane region" description="Helical" evidence="8">
    <location>
        <begin position="106"/>
        <end position="127"/>
    </location>
</feature>
<feature type="transmembrane region" description="Helical" evidence="8">
    <location>
        <begin position="251"/>
        <end position="274"/>
    </location>
</feature>
<dbReference type="Gene3D" id="1.20.1250.20">
    <property type="entry name" value="MFS general substrate transporter like domains"/>
    <property type="match status" value="1"/>
</dbReference>
<sequence length="658" mass="70778">MSSPATTSAGVPTASTGHVSPSAHDGSQFALLTQRRFGPFFWVQFFGAGNDNVFKFAFTVLVTYQLQVSWLPPAMAGLVIGALFIFPYLIFSATSGQLADKYPKEVLIRFVKNLEIAIMLLAGWGFMQQNVPVLLGCVFLMGLHSTLFGPVKFAYLPQHLSERELTGGNGMVEMGTFVAILLGNVAGGLLIAMPLVGPTYVAVACLLLAVIGRALAQAVPVSPATDPQLQINWNPVTETWRNLKLAHGNTVVFRSLLGISWMWFFGAVFLSQFPSFARDVLHGNEQVASLLLVVFSIGIGIGALLCEMLSRRHVEIGLVPLGAIGMSVFSIDLYFASHSLPPSTIALTLGQFMAEAAHWRVLVDLALLSLFAGIYSVPMYALIQMRSQPTHRARIIAANNILNALFMIGSSVLAGALLGAGVSIPQLFLLVGLANAVVAFYIFMLVPEYLLRFVAWIASRFVYRFDVKGDLNIPTEGAAVLACNHVSFVDAVLLMAASPRPIRFLMDHRIFKVPVLGGLFKLAKAIPVAPQKEDPAAYEAAFAAAAQVLREGDLLGIFPEGGITRDGTLQPFKGGIAKILAQAQADGVSVSVIPMALTNLWGSYFSRVELAGGEPTAMVKPFRRGVFSRVGLNVGEPVRVEAVTPESLRERVAGLLGY</sequence>
<feature type="transmembrane region" description="Helical" evidence="8">
    <location>
        <begin position="286"/>
        <end position="306"/>
    </location>
</feature>
<dbReference type="Pfam" id="PF07690">
    <property type="entry name" value="MFS_1"/>
    <property type="match status" value="1"/>
</dbReference>
<feature type="transmembrane region" description="Helical" evidence="8">
    <location>
        <begin position="318"/>
        <end position="337"/>
    </location>
</feature>
<comment type="caution">
    <text evidence="10">The sequence shown here is derived from an EMBL/GenBank/DDBJ whole genome shotgun (WGS) entry which is preliminary data.</text>
</comment>
<feature type="transmembrane region" description="Helical" evidence="8">
    <location>
        <begin position="133"/>
        <end position="155"/>
    </location>
</feature>
<keyword evidence="6 8" id="KW-0472">Membrane</keyword>
<feature type="transmembrane region" description="Helical" evidence="8">
    <location>
        <begin position="395"/>
        <end position="421"/>
    </location>
</feature>
<dbReference type="GO" id="GO:0022857">
    <property type="term" value="F:transmembrane transporter activity"/>
    <property type="evidence" value="ECO:0007669"/>
    <property type="project" value="InterPro"/>
</dbReference>
<dbReference type="InterPro" id="IPR002123">
    <property type="entry name" value="Plipid/glycerol_acylTrfase"/>
</dbReference>
<dbReference type="PANTHER" id="PTHR43266">
    <property type="entry name" value="MACROLIDE-EFFLUX PROTEIN"/>
    <property type="match status" value="1"/>
</dbReference>
<feature type="transmembrane region" description="Helical" evidence="8">
    <location>
        <begin position="74"/>
        <end position="94"/>
    </location>
</feature>
<organism evidence="10 11">
    <name type="scientific">Hydrogenophaga aromaticivorans</name>
    <dbReference type="NCBI Taxonomy" id="2610898"/>
    <lineage>
        <taxon>Bacteria</taxon>
        <taxon>Pseudomonadati</taxon>
        <taxon>Pseudomonadota</taxon>
        <taxon>Betaproteobacteria</taxon>
        <taxon>Burkholderiales</taxon>
        <taxon>Comamonadaceae</taxon>
        <taxon>Hydrogenophaga</taxon>
    </lineage>
</organism>
<dbReference type="CDD" id="cd07989">
    <property type="entry name" value="LPLAT_AGPAT-like"/>
    <property type="match status" value="1"/>
</dbReference>
<feature type="transmembrane region" description="Helical" evidence="8">
    <location>
        <begin position="357"/>
        <end position="383"/>
    </location>
</feature>
<dbReference type="EMBL" id="VYGV01000016">
    <property type="protein sequence ID" value="NWF47370.1"/>
    <property type="molecule type" value="Genomic_DNA"/>
</dbReference>
<dbReference type="SUPFAM" id="SSF69593">
    <property type="entry name" value="Glycerol-3-phosphate (1)-acyltransferase"/>
    <property type="match status" value="1"/>
</dbReference>
<evidence type="ECO:0000256" key="1">
    <source>
        <dbReference type="ARBA" id="ARBA00004651"/>
    </source>
</evidence>
<dbReference type="RefSeq" id="WP_177137247.1">
    <property type="nucleotide sequence ID" value="NZ_VYGV01000016.1"/>
</dbReference>
<evidence type="ECO:0000259" key="9">
    <source>
        <dbReference type="SMART" id="SM00563"/>
    </source>
</evidence>
<dbReference type="AlphaFoldDB" id="A0A7Y8KY57"/>
<accession>A0A7Y8KY57</accession>
<evidence type="ECO:0000256" key="7">
    <source>
        <dbReference type="SAM" id="MobiDB-lite"/>
    </source>
</evidence>
<dbReference type="GO" id="GO:0016746">
    <property type="term" value="F:acyltransferase activity"/>
    <property type="evidence" value="ECO:0007669"/>
    <property type="project" value="InterPro"/>
</dbReference>
<evidence type="ECO:0000313" key="10">
    <source>
        <dbReference type="EMBL" id="NWF47370.1"/>
    </source>
</evidence>
<dbReference type="Pfam" id="PF01553">
    <property type="entry name" value="Acyltransferase"/>
    <property type="match status" value="1"/>
</dbReference>
<dbReference type="Proteomes" id="UP000545507">
    <property type="component" value="Unassembled WGS sequence"/>
</dbReference>
<feature type="region of interest" description="Disordered" evidence="7">
    <location>
        <begin position="1"/>
        <end position="22"/>
    </location>
</feature>
<dbReference type="GO" id="GO:0005886">
    <property type="term" value="C:plasma membrane"/>
    <property type="evidence" value="ECO:0007669"/>
    <property type="project" value="UniProtKB-SubCell"/>
</dbReference>
<dbReference type="CDD" id="cd06173">
    <property type="entry name" value="MFS_MefA_like"/>
    <property type="match status" value="1"/>
</dbReference>
<keyword evidence="3" id="KW-1003">Cell membrane</keyword>